<protein>
    <recommendedName>
        <fullName evidence="6">HTH tetR-type domain-containing protein</fullName>
    </recommendedName>
</protein>
<dbReference type="Gene3D" id="1.10.10.60">
    <property type="entry name" value="Homeodomain-like"/>
    <property type="match status" value="1"/>
</dbReference>
<feature type="domain" description="HTH tetR-type" evidence="6">
    <location>
        <begin position="11"/>
        <end position="71"/>
    </location>
</feature>
<dbReference type="Proteomes" id="UP000829494">
    <property type="component" value="Chromosome"/>
</dbReference>
<evidence type="ECO:0000313" key="7">
    <source>
        <dbReference type="EMBL" id="UNZ05960.1"/>
    </source>
</evidence>
<evidence type="ECO:0000259" key="6">
    <source>
        <dbReference type="PROSITE" id="PS50977"/>
    </source>
</evidence>
<dbReference type="Pfam" id="PF16925">
    <property type="entry name" value="TetR_C_13"/>
    <property type="match status" value="1"/>
</dbReference>
<dbReference type="InterPro" id="IPR011075">
    <property type="entry name" value="TetR_C"/>
</dbReference>
<evidence type="ECO:0000256" key="2">
    <source>
        <dbReference type="ARBA" id="ARBA00023125"/>
    </source>
</evidence>
<name>A0ABY3Z6L9_STRRM</name>
<feature type="region of interest" description="Disordered" evidence="5">
    <location>
        <begin position="203"/>
        <end position="227"/>
    </location>
</feature>
<dbReference type="Pfam" id="PF00440">
    <property type="entry name" value="TetR_N"/>
    <property type="match status" value="1"/>
</dbReference>
<accession>A0ABY3Z6L9</accession>
<dbReference type="SUPFAM" id="SSF46689">
    <property type="entry name" value="Homeodomain-like"/>
    <property type="match status" value="1"/>
</dbReference>
<feature type="DNA-binding region" description="H-T-H motif" evidence="4">
    <location>
        <begin position="34"/>
        <end position="53"/>
    </location>
</feature>
<evidence type="ECO:0000256" key="5">
    <source>
        <dbReference type="SAM" id="MobiDB-lite"/>
    </source>
</evidence>
<evidence type="ECO:0000256" key="1">
    <source>
        <dbReference type="ARBA" id="ARBA00023015"/>
    </source>
</evidence>
<feature type="compositionally biased region" description="Low complexity" evidence="5">
    <location>
        <begin position="203"/>
        <end position="216"/>
    </location>
</feature>
<dbReference type="SUPFAM" id="SSF48498">
    <property type="entry name" value="Tetracyclin repressor-like, C-terminal domain"/>
    <property type="match status" value="1"/>
</dbReference>
<organism evidence="7 8">
    <name type="scientific">Streptomyces rimosus subsp. rimosus</name>
    <dbReference type="NCBI Taxonomy" id="132474"/>
    <lineage>
        <taxon>Bacteria</taxon>
        <taxon>Bacillati</taxon>
        <taxon>Actinomycetota</taxon>
        <taxon>Actinomycetes</taxon>
        <taxon>Kitasatosporales</taxon>
        <taxon>Streptomycetaceae</taxon>
        <taxon>Streptomyces</taxon>
    </lineage>
</organism>
<dbReference type="PANTHER" id="PTHR47506">
    <property type="entry name" value="TRANSCRIPTIONAL REGULATORY PROTEIN"/>
    <property type="match status" value="1"/>
</dbReference>
<sequence>MSPRKSAAESRRTRDRIIDRSIAIASVEGLDGLTIGRLATDLGMSKAGVLGHFGTKEALQLASLDGASAIFSRAVWEPAARTAPGLARLRAICEYWITYLEREHGAFPGGCFFTTAAVEFDARVGPIRDAVVRRSTLWRRRLANEIRYAVEAGELPRDTDPDQLVFELIGLYTGLNQAIQLFADPLAQDRTRRALDRLLAPAPRPEAALSSEAAPPSGTAPGSGAAR</sequence>
<dbReference type="InterPro" id="IPR001647">
    <property type="entry name" value="HTH_TetR"/>
</dbReference>
<dbReference type="InterPro" id="IPR009057">
    <property type="entry name" value="Homeodomain-like_sf"/>
</dbReference>
<dbReference type="PANTHER" id="PTHR47506:SF6">
    <property type="entry name" value="HTH-TYPE TRANSCRIPTIONAL REPRESSOR NEMR"/>
    <property type="match status" value="1"/>
</dbReference>
<dbReference type="PROSITE" id="PS50977">
    <property type="entry name" value="HTH_TETR_2"/>
    <property type="match status" value="1"/>
</dbReference>
<evidence type="ECO:0000256" key="3">
    <source>
        <dbReference type="ARBA" id="ARBA00023163"/>
    </source>
</evidence>
<reference evidence="7 8" key="1">
    <citation type="submission" date="2022-03" db="EMBL/GenBank/DDBJ databases">
        <title>Complete genome of Streptomyces rimosus ssp. rimosus R7 (=ATCC 10970).</title>
        <authorList>
            <person name="Beganovic S."/>
            <person name="Ruckert C."/>
            <person name="Busche T."/>
            <person name="Kalinowski J."/>
            <person name="Wittmann C."/>
        </authorList>
    </citation>
    <scope>NUCLEOTIDE SEQUENCE [LARGE SCALE GENOMIC DNA]</scope>
    <source>
        <strain evidence="7 8">R7</strain>
    </source>
</reference>
<evidence type="ECO:0000256" key="4">
    <source>
        <dbReference type="PROSITE-ProRule" id="PRU00335"/>
    </source>
</evidence>
<dbReference type="GeneID" id="66854908"/>
<keyword evidence="3" id="KW-0804">Transcription</keyword>
<keyword evidence="1" id="KW-0805">Transcription regulation</keyword>
<dbReference type="RefSeq" id="WP_003980705.1">
    <property type="nucleotide sequence ID" value="NZ_CP043497.1"/>
</dbReference>
<gene>
    <name evidence="7" type="ORF">SRIMR7_27800</name>
</gene>
<keyword evidence="2 4" id="KW-0238">DNA-binding</keyword>
<dbReference type="EMBL" id="CP094298">
    <property type="protein sequence ID" value="UNZ05960.1"/>
    <property type="molecule type" value="Genomic_DNA"/>
</dbReference>
<keyword evidence="8" id="KW-1185">Reference proteome</keyword>
<dbReference type="Gene3D" id="1.10.357.10">
    <property type="entry name" value="Tetracycline Repressor, domain 2"/>
    <property type="match status" value="1"/>
</dbReference>
<evidence type="ECO:0000313" key="8">
    <source>
        <dbReference type="Proteomes" id="UP000829494"/>
    </source>
</evidence>
<dbReference type="InterPro" id="IPR036271">
    <property type="entry name" value="Tet_transcr_reg_TetR-rel_C_sf"/>
</dbReference>
<proteinExistence type="predicted"/>